<feature type="chain" id="PRO_5003683192" description="Outer membrane protein beta-barrel domain-containing protein" evidence="1">
    <location>
        <begin position="22"/>
        <end position="244"/>
    </location>
</feature>
<keyword evidence="3" id="KW-1185">Reference proteome</keyword>
<evidence type="ECO:0000313" key="3">
    <source>
        <dbReference type="Proteomes" id="UP000006049"/>
    </source>
</evidence>
<dbReference type="STRING" id="746697.Aeqsu_2852"/>
<proteinExistence type="predicted"/>
<evidence type="ECO:0008006" key="4">
    <source>
        <dbReference type="Google" id="ProtNLM"/>
    </source>
</evidence>
<dbReference type="InterPro" id="IPR046111">
    <property type="entry name" value="DUF6048"/>
</dbReference>
<dbReference type="KEGG" id="asl:Aeqsu_2852"/>
<dbReference type="PATRIC" id="fig|746697.3.peg.2905"/>
<sequence>MKIAPTLLCCISLFCGTQAMVAQKKSETTNDTVPKIEKYGIRVGVDLSKPLRTLIEDGYSGFEVMGDFRVTKKFYAAVELGNEKKDWNEPYISSKTSGSYAKIGFDYNAYENWLGMENAITLGLRYGFSTFSQELLSYRIYTDNPAFPTQTIYESQDYTGLTAHWAELIIGVKTEILNNLYLSVNLQLKRKITEDELENFANLYIPGFNRTYDYSKFGVGYGYSISYLIPIFKKTEVKEEIPNP</sequence>
<keyword evidence="1" id="KW-0732">Signal</keyword>
<feature type="signal peptide" evidence="1">
    <location>
        <begin position="1"/>
        <end position="21"/>
    </location>
</feature>
<organism evidence="2 3">
    <name type="scientific">Aequorivita sublithincola (strain DSM 14238 / LMG 21431 / ACAM 643 / 9-3)</name>
    <dbReference type="NCBI Taxonomy" id="746697"/>
    <lineage>
        <taxon>Bacteria</taxon>
        <taxon>Pseudomonadati</taxon>
        <taxon>Bacteroidota</taxon>
        <taxon>Flavobacteriia</taxon>
        <taxon>Flavobacteriales</taxon>
        <taxon>Flavobacteriaceae</taxon>
        <taxon>Aequorivita</taxon>
    </lineage>
</organism>
<dbReference type="Pfam" id="PF19515">
    <property type="entry name" value="DUF6048"/>
    <property type="match status" value="1"/>
</dbReference>
<dbReference type="HOGENOM" id="CLU_083590_0_0_10"/>
<dbReference type="EMBL" id="CP003280">
    <property type="protein sequence ID" value="AFL82299.1"/>
    <property type="molecule type" value="Genomic_DNA"/>
</dbReference>
<evidence type="ECO:0000256" key="1">
    <source>
        <dbReference type="SAM" id="SignalP"/>
    </source>
</evidence>
<accession>I3YZ81</accession>
<dbReference type="AlphaFoldDB" id="I3YZ81"/>
<evidence type="ECO:0000313" key="2">
    <source>
        <dbReference type="EMBL" id="AFL82299.1"/>
    </source>
</evidence>
<reference evidence="2 3" key="1">
    <citation type="submission" date="2012-06" db="EMBL/GenBank/DDBJ databases">
        <title>The complete genome of Aequorivita sublithincola DSM 14238.</title>
        <authorList>
            <consortium name="US DOE Joint Genome Institute (JGI-PGF)"/>
            <person name="Lucas S."/>
            <person name="Copeland A."/>
            <person name="Lapidus A."/>
            <person name="Goodwin L."/>
            <person name="Pitluck S."/>
            <person name="Peters L."/>
            <person name="Munk A.C.C."/>
            <person name="Kyrpides N."/>
            <person name="Mavromatis K."/>
            <person name="Pagani I."/>
            <person name="Ivanova N."/>
            <person name="Ovchinnikova G."/>
            <person name="Zeytun A."/>
            <person name="Detter J.C."/>
            <person name="Han C."/>
            <person name="Land M."/>
            <person name="Hauser L."/>
            <person name="Markowitz V."/>
            <person name="Cheng J.-F."/>
            <person name="Hugenholtz P."/>
            <person name="Woyke T."/>
            <person name="Wu D."/>
            <person name="Tindall B."/>
            <person name="Faehnrich R."/>
            <person name="Brambilla E."/>
            <person name="Klenk H.-P."/>
            <person name="Eisen J.A."/>
        </authorList>
    </citation>
    <scope>NUCLEOTIDE SEQUENCE [LARGE SCALE GENOMIC DNA]</scope>
    <source>
        <strain evidence="3">DSM 14238 / LMG 21431 / ACAM 643 / 9-3</strain>
    </source>
</reference>
<dbReference type="Proteomes" id="UP000006049">
    <property type="component" value="Chromosome"/>
</dbReference>
<gene>
    <name evidence="2" type="ordered locus">Aeqsu_2852</name>
</gene>
<name>I3YZ81_AEQSU</name>
<dbReference type="eggNOG" id="ENOG502Z9BE">
    <property type="taxonomic scope" value="Bacteria"/>
</dbReference>
<protein>
    <recommendedName>
        <fullName evidence="4">Outer membrane protein beta-barrel domain-containing protein</fullName>
    </recommendedName>
</protein>